<sequence>DDAEDDGDDDDDAGTQPALTTNFVPFVVGRAEPERLVIHLRDHRSNYGGAIRTFRYDTPADKIDWNDAAQIGLLTRWKNQIRVRAGDPAHPANPRRTPWPPAMVQWVADLFAQNPNLASQTAYARYQAQFGADARTFPAFDSHCRRKGFL</sequence>
<evidence type="ECO:0000256" key="1">
    <source>
        <dbReference type="SAM" id="MobiDB-lite"/>
    </source>
</evidence>
<organism evidence="2 3">
    <name type="scientific">Cryomyces minteri</name>
    <dbReference type="NCBI Taxonomy" id="331657"/>
    <lineage>
        <taxon>Eukaryota</taxon>
        <taxon>Fungi</taxon>
        <taxon>Dikarya</taxon>
        <taxon>Ascomycota</taxon>
        <taxon>Pezizomycotina</taxon>
        <taxon>Dothideomycetes</taxon>
        <taxon>Dothideomycetes incertae sedis</taxon>
        <taxon>Cryomyces</taxon>
    </lineage>
</organism>
<feature type="compositionally biased region" description="Acidic residues" evidence="1">
    <location>
        <begin position="1"/>
        <end position="13"/>
    </location>
</feature>
<evidence type="ECO:0000313" key="2">
    <source>
        <dbReference type="EMBL" id="TKA78393.1"/>
    </source>
</evidence>
<keyword evidence="3" id="KW-1185">Reference proteome</keyword>
<feature type="region of interest" description="Disordered" evidence="1">
    <location>
        <begin position="1"/>
        <end position="20"/>
    </location>
</feature>
<gene>
    <name evidence="2" type="ORF">B0A49_02337</name>
</gene>
<protein>
    <submittedName>
        <fullName evidence="2">Uncharacterized protein</fullName>
    </submittedName>
</protein>
<dbReference type="Proteomes" id="UP000308768">
    <property type="component" value="Unassembled WGS sequence"/>
</dbReference>
<comment type="caution">
    <text evidence="2">The sequence shown here is derived from an EMBL/GenBank/DDBJ whole genome shotgun (WGS) entry which is preliminary data.</text>
</comment>
<evidence type="ECO:0000313" key="3">
    <source>
        <dbReference type="Proteomes" id="UP000308768"/>
    </source>
</evidence>
<name>A0A4U0XSM4_9PEZI</name>
<accession>A0A4U0XSM4</accession>
<proteinExistence type="predicted"/>
<feature type="non-terminal residue" evidence="2">
    <location>
        <position position="1"/>
    </location>
</feature>
<dbReference type="EMBL" id="NAJN01000144">
    <property type="protein sequence ID" value="TKA78393.1"/>
    <property type="molecule type" value="Genomic_DNA"/>
</dbReference>
<dbReference type="AlphaFoldDB" id="A0A4U0XSM4"/>
<reference evidence="2 3" key="1">
    <citation type="submission" date="2017-03" db="EMBL/GenBank/DDBJ databases">
        <title>Genomes of endolithic fungi from Antarctica.</title>
        <authorList>
            <person name="Coleine C."/>
            <person name="Masonjones S."/>
            <person name="Stajich J.E."/>
        </authorList>
    </citation>
    <scope>NUCLEOTIDE SEQUENCE [LARGE SCALE GENOMIC DNA]</scope>
    <source>
        <strain evidence="2 3">CCFEE 5187</strain>
    </source>
</reference>